<accession>A0A238XEM0</accession>
<dbReference type="InterPro" id="IPR014746">
    <property type="entry name" value="Gln_synth/guanido_kin_cat_dom"/>
</dbReference>
<dbReference type="GO" id="GO:0042398">
    <property type="term" value="P:modified amino acid biosynthetic process"/>
    <property type="evidence" value="ECO:0007669"/>
    <property type="project" value="InterPro"/>
</dbReference>
<name>A0A238XEM0_9RHOB</name>
<organism evidence="1 2">
    <name type="scientific">Puniceibacterium sediminis</name>
    <dbReference type="NCBI Taxonomy" id="1608407"/>
    <lineage>
        <taxon>Bacteria</taxon>
        <taxon>Pseudomonadati</taxon>
        <taxon>Pseudomonadota</taxon>
        <taxon>Alphaproteobacteria</taxon>
        <taxon>Rhodobacterales</taxon>
        <taxon>Paracoccaceae</taxon>
        <taxon>Puniceibacterium</taxon>
    </lineage>
</organism>
<protein>
    <submittedName>
        <fullName evidence="1">Glutamate-cysteine ligase family 2(GCS2)</fullName>
    </submittedName>
</protein>
<dbReference type="Proteomes" id="UP000198417">
    <property type="component" value="Unassembled WGS sequence"/>
</dbReference>
<dbReference type="InterPro" id="IPR050141">
    <property type="entry name" value="GCL_type2/YbdK_subfam"/>
</dbReference>
<proteinExistence type="predicted"/>
<dbReference type="PANTHER" id="PTHR36510">
    <property type="entry name" value="GLUTAMATE--CYSTEINE LIGASE 2-RELATED"/>
    <property type="match status" value="1"/>
</dbReference>
<dbReference type="SUPFAM" id="SSF55931">
    <property type="entry name" value="Glutamine synthetase/guanido kinase"/>
    <property type="match status" value="1"/>
</dbReference>
<dbReference type="PANTHER" id="PTHR36510:SF1">
    <property type="entry name" value="GLUTAMATE--CYSTEINE LIGASE 2-RELATED"/>
    <property type="match status" value="1"/>
</dbReference>
<dbReference type="InterPro" id="IPR006336">
    <property type="entry name" value="GCS2"/>
</dbReference>
<keyword evidence="2" id="KW-1185">Reference proteome</keyword>
<dbReference type="OrthoDB" id="9769628at2"/>
<dbReference type="Gene3D" id="3.30.590.20">
    <property type="match status" value="1"/>
</dbReference>
<reference evidence="1 2" key="1">
    <citation type="submission" date="2017-06" db="EMBL/GenBank/DDBJ databases">
        <authorList>
            <person name="Kim H.J."/>
            <person name="Triplett B.A."/>
        </authorList>
    </citation>
    <scope>NUCLEOTIDE SEQUENCE [LARGE SCALE GENOMIC DNA]</scope>
    <source>
        <strain evidence="1 2">DSM 29052</strain>
    </source>
</reference>
<dbReference type="Pfam" id="PF04107">
    <property type="entry name" value="GCS2"/>
    <property type="match status" value="1"/>
</dbReference>
<evidence type="ECO:0000313" key="1">
    <source>
        <dbReference type="EMBL" id="SNR57377.1"/>
    </source>
</evidence>
<dbReference type="EMBL" id="FZNN01000011">
    <property type="protein sequence ID" value="SNR57377.1"/>
    <property type="molecule type" value="Genomic_DNA"/>
</dbReference>
<sequence>MQEPAFSIGIEEEYLLVDLETYALADAPEGLMEACAGELEGQVSPEFLQCQIEIGTKVCAGVAEARDDLRRLRSAVSKHAATFNLSPIAASCHPLADWKNQPHTDKERYNDLRRVDRKRRAIALIV</sequence>
<keyword evidence="1" id="KW-0436">Ligase</keyword>
<dbReference type="GO" id="GO:0004357">
    <property type="term" value="F:glutamate-cysteine ligase activity"/>
    <property type="evidence" value="ECO:0007669"/>
    <property type="project" value="InterPro"/>
</dbReference>
<gene>
    <name evidence="1" type="ORF">SAMN06265370_1111</name>
</gene>
<dbReference type="AlphaFoldDB" id="A0A238XEM0"/>
<evidence type="ECO:0000313" key="2">
    <source>
        <dbReference type="Proteomes" id="UP000198417"/>
    </source>
</evidence>